<feature type="domain" description="F5/8 type C" evidence="1">
    <location>
        <begin position="302"/>
        <end position="417"/>
    </location>
</feature>
<evidence type="ECO:0000259" key="1">
    <source>
        <dbReference type="Pfam" id="PF00754"/>
    </source>
</evidence>
<dbReference type="PANTHER" id="PTHR47457">
    <property type="entry name" value="OS05G0345500 PROTEIN"/>
    <property type="match status" value="1"/>
</dbReference>
<evidence type="ECO:0000259" key="2">
    <source>
        <dbReference type="Pfam" id="PF07707"/>
    </source>
</evidence>
<dbReference type="Pfam" id="PF07707">
    <property type="entry name" value="BACK"/>
    <property type="match status" value="1"/>
</dbReference>
<gene>
    <name evidence="3" type="ORF">M9Y10_008672</name>
</gene>
<name>A0ABR2IYT5_9EUKA</name>
<evidence type="ECO:0000313" key="3">
    <source>
        <dbReference type="EMBL" id="KAK8870785.1"/>
    </source>
</evidence>
<sequence>MNQNSKFQFSLSLSNAKGIPFNEYEKNFRFIVNGKSYETNRYIADLISPIIRKYHHSDKTIDEFTINTESDIQLMHEDCFKDFLNLATFENYEIDSNQQKLFAQYFLHLGNLDEFHRLEHEYQANLTPNNAVDHLKSFNNFEYSSETSLSNLKQTISYSASHFTEINKDELQTLNEEIIEEIIKSDSLQLNEEDTLLQFILDLYEKDPKYSPLFEYVIFNNIKQVTFEKFLNKFSINDLNLGIWLSIFKRPPSEKIQTNSKRYIEKKQIQIEFKKGEEFNGILNYLNKKTGGNIHDNGTIEITSNSIFSPDRHPKNLIDYQGSTLYHSKEESDVNVCFDFKEKKIQLESYTIKSYMCGRNTNHLREWVVEGSNDGQNWTVIDRRENERKLNDSFAVATFDVNETADFYRFIRLKQTGLNWMNKKLTILHSLEMHGTILLA</sequence>
<comment type="caution">
    <text evidence="3">The sequence shown here is derived from an EMBL/GenBank/DDBJ whole genome shotgun (WGS) entry which is preliminary data.</text>
</comment>
<dbReference type="InterPro" id="IPR008979">
    <property type="entry name" value="Galactose-bd-like_sf"/>
</dbReference>
<dbReference type="PANTHER" id="PTHR47457:SF1">
    <property type="entry name" value="BTB DOMAIN-CONTAINING PROTEIN-RELATED"/>
    <property type="match status" value="1"/>
</dbReference>
<reference evidence="3 4" key="1">
    <citation type="submission" date="2024-04" db="EMBL/GenBank/DDBJ databases">
        <title>Tritrichomonas musculus Genome.</title>
        <authorList>
            <person name="Alves-Ferreira E."/>
            <person name="Grigg M."/>
            <person name="Lorenzi H."/>
            <person name="Galac M."/>
        </authorList>
    </citation>
    <scope>NUCLEOTIDE SEQUENCE [LARGE SCALE GENOMIC DNA]</scope>
    <source>
        <strain evidence="3 4">EAF2021</strain>
    </source>
</reference>
<evidence type="ECO:0008006" key="5">
    <source>
        <dbReference type="Google" id="ProtNLM"/>
    </source>
</evidence>
<dbReference type="Pfam" id="PF00754">
    <property type="entry name" value="F5_F8_type_C"/>
    <property type="match status" value="1"/>
</dbReference>
<keyword evidence="4" id="KW-1185">Reference proteome</keyword>
<feature type="domain" description="BACK" evidence="2">
    <location>
        <begin position="142"/>
        <end position="210"/>
    </location>
</feature>
<organism evidence="3 4">
    <name type="scientific">Tritrichomonas musculus</name>
    <dbReference type="NCBI Taxonomy" id="1915356"/>
    <lineage>
        <taxon>Eukaryota</taxon>
        <taxon>Metamonada</taxon>
        <taxon>Parabasalia</taxon>
        <taxon>Tritrichomonadida</taxon>
        <taxon>Tritrichomonadidae</taxon>
        <taxon>Tritrichomonas</taxon>
    </lineage>
</organism>
<protein>
    <recommendedName>
        <fullName evidence="5">F5/8 type C domain-containing protein</fullName>
    </recommendedName>
</protein>
<proteinExistence type="predicted"/>
<evidence type="ECO:0000313" key="4">
    <source>
        <dbReference type="Proteomes" id="UP001470230"/>
    </source>
</evidence>
<dbReference type="EMBL" id="JAPFFF010000014">
    <property type="protein sequence ID" value="KAK8870785.1"/>
    <property type="molecule type" value="Genomic_DNA"/>
</dbReference>
<accession>A0ABR2IYT5</accession>
<dbReference type="Proteomes" id="UP001470230">
    <property type="component" value="Unassembled WGS sequence"/>
</dbReference>
<dbReference type="SUPFAM" id="SSF49785">
    <property type="entry name" value="Galactose-binding domain-like"/>
    <property type="match status" value="1"/>
</dbReference>
<dbReference type="InterPro" id="IPR000421">
    <property type="entry name" value="FA58C"/>
</dbReference>
<dbReference type="Gene3D" id="2.60.120.260">
    <property type="entry name" value="Galactose-binding domain-like"/>
    <property type="match status" value="1"/>
</dbReference>
<dbReference type="InterPro" id="IPR011705">
    <property type="entry name" value="BACK"/>
</dbReference>